<evidence type="ECO:0000313" key="3">
    <source>
        <dbReference type="Proteomes" id="UP001285636"/>
    </source>
</evidence>
<sequence>MDTNCLTPWYGVVLEVKNISGVLEFKENPPQLISTKEDGHQYGYESPVVQLQRNCEFFTEWLWNHNIQLPIYGAVVLAYPK</sequence>
<gene>
    <name evidence="2" type="ORF">RYX45_22190</name>
</gene>
<dbReference type="EMBL" id="JAWJAY010000602">
    <property type="protein sequence ID" value="MDV2887881.1"/>
    <property type="molecule type" value="Genomic_DNA"/>
</dbReference>
<name>A0AAJ2U5K3_ALKPS</name>
<dbReference type="AlphaFoldDB" id="A0AAJ2U5K3"/>
<protein>
    <submittedName>
        <fullName evidence="2">Nuclease-related domain-containing protein</fullName>
    </submittedName>
</protein>
<dbReference type="Proteomes" id="UP001285636">
    <property type="component" value="Unassembled WGS sequence"/>
</dbReference>
<dbReference type="InterPro" id="IPR011528">
    <property type="entry name" value="NERD"/>
</dbReference>
<feature type="domain" description="NERD" evidence="1">
    <location>
        <begin position="6"/>
        <end position="77"/>
    </location>
</feature>
<organism evidence="2 3">
    <name type="scientific">Alkalihalophilus pseudofirmus</name>
    <name type="common">Bacillus pseudofirmus</name>
    <dbReference type="NCBI Taxonomy" id="79885"/>
    <lineage>
        <taxon>Bacteria</taxon>
        <taxon>Bacillati</taxon>
        <taxon>Bacillota</taxon>
        <taxon>Bacilli</taxon>
        <taxon>Bacillales</taxon>
        <taxon>Bacillaceae</taxon>
        <taxon>Alkalihalophilus</taxon>
    </lineage>
</organism>
<dbReference type="Pfam" id="PF08378">
    <property type="entry name" value="NERD"/>
    <property type="match status" value="1"/>
</dbReference>
<evidence type="ECO:0000259" key="1">
    <source>
        <dbReference type="Pfam" id="PF08378"/>
    </source>
</evidence>
<reference evidence="2" key="1">
    <citation type="submission" date="2023-10" db="EMBL/GenBank/DDBJ databases">
        <title>Screening of Alkalihalophilus pseudofirmusBZ-TG-HK211 and Its Alleviation of Salt Stress on Rapeseed Growth.</title>
        <authorList>
            <person name="Zhao B."/>
            <person name="Guo T."/>
        </authorList>
    </citation>
    <scope>NUCLEOTIDE SEQUENCE</scope>
    <source>
        <strain evidence="2">BZ-TG-HK211</strain>
    </source>
</reference>
<comment type="caution">
    <text evidence="2">The sequence shown here is derived from an EMBL/GenBank/DDBJ whole genome shotgun (WGS) entry which is preliminary data.</text>
</comment>
<dbReference type="RefSeq" id="WP_323468003.1">
    <property type="nucleotide sequence ID" value="NZ_JAWJAY010000602.1"/>
</dbReference>
<evidence type="ECO:0000313" key="2">
    <source>
        <dbReference type="EMBL" id="MDV2887881.1"/>
    </source>
</evidence>
<feature type="non-terminal residue" evidence="2">
    <location>
        <position position="81"/>
    </location>
</feature>
<accession>A0AAJ2U5K3</accession>
<proteinExistence type="predicted"/>